<accession>A0A9X3F251</accession>
<dbReference type="PANTHER" id="PTHR38009:SF1">
    <property type="entry name" value="CONSERVED HYPOTHETICAL PHAGE TAIL PROTEIN"/>
    <property type="match status" value="1"/>
</dbReference>
<evidence type="ECO:0000313" key="2">
    <source>
        <dbReference type="Proteomes" id="UP001145087"/>
    </source>
</evidence>
<dbReference type="RefSeq" id="WP_343331322.1">
    <property type="nucleotide sequence ID" value="NZ_JAPOHD010000005.1"/>
</dbReference>
<evidence type="ECO:0000313" key="1">
    <source>
        <dbReference type="EMBL" id="MCY1718983.1"/>
    </source>
</evidence>
<dbReference type="Proteomes" id="UP001145087">
    <property type="component" value="Unassembled WGS sequence"/>
</dbReference>
<comment type="caution">
    <text evidence="1">The sequence shown here is derived from an EMBL/GenBank/DDBJ whole genome shotgun (WGS) entry which is preliminary data.</text>
</comment>
<dbReference type="Pfam" id="PF06841">
    <property type="entry name" value="Phage_T4_gp19"/>
    <property type="match status" value="1"/>
</dbReference>
<dbReference type="GO" id="GO:0005198">
    <property type="term" value="F:structural molecule activity"/>
    <property type="evidence" value="ECO:0007669"/>
    <property type="project" value="InterPro"/>
</dbReference>
<dbReference type="InterPro" id="IPR010667">
    <property type="entry name" value="Phage_T4_Gp19"/>
</dbReference>
<organism evidence="1 2">
    <name type="scientific">Draconibacterium aestuarii</name>
    <dbReference type="NCBI Taxonomy" id="2998507"/>
    <lineage>
        <taxon>Bacteria</taxon>
        <taxon>Pseudomonadati</taxon>
        <taxon>Bacteroidota</taxon>
        <taxon>Bacteroidia</taxon>
        <taxon>Marinilabiliales</taxon>
        <taxon>Prolixibacteraceae</taxon>
        <taxon>Draconibacterium</taxon>
    </lineage>
</organism>
<protein>
    <submittedName>
        <fullName evidence="1">Phage tail protein</fullName>
    </submittedName>
</protein>
<name>A0A9X3F251_9BACT</name>
<gene>
    <name evidence="1" type="ORF">OU798_01430</name>
</gene>
<dbReference type="NCBIfam" id="TIGR02241">
    <property type="entry name" value="conserved hypothetical phage tail region protein"/>
    <property type="match status" value="1"/>
</dbReference>
<sequence length="144" mass="16448">MATEYPIVKFHFQVDWGGTKIGFTEVSGLDVETEVVEYRHGASPEYVKTKMPGMKKYGNITLKRGTFASDNEYFDWWNTVKLNTIERRNITISLLNEEHSPVVVWKVKNAWPTKVQSTDLKADGNEVAIETLELAHEGLTIQNE</sequence>
<dbReference type="EMBL" id="JAPOHD010000005">
    <property type="protein sequence ID" value="MCY1718983.1"/>
    <property type="molecule type" value="Genomic_DNA"/>
</dbReference>
<keyword evidence="2" id="KW-1185">Reference proteome</keyword>
<dbReference type="PANTHER" id="PTHR38009">
    <property type="entry name" value="CONSERVED HYPOTHETICAL PHAGE TAIL PROTEIN"/>
    <property type="match status" value="1"/>
</dbReference>
<dbReference type="InterPro" id="IPR011747">
    <property type="entry name" value="CHP02241"/>
</dbReference>
<proteinExistence type="predicted"/>
<reference evidence="1" key="1">
    <citation type="submission" date="2022-11" db="EMBL/GenBank/DDBJ databases">
        <title>Marilongibacter aestuarii gen. nov., sp. nov., isolated from tidal flat sediment.</title>
        <authorList>
            <person name="Jiayan W."/>
        </authorList>
    </citation>
    <scope>NUCLEOTIDE SEQUENCE</scope>
    <source>
        <strain evidence="1">Z1-6</strain>
    </source>
</reference>
<dbReference type="AlphaFoldDB" id="A0A9X3F251"/>